<keyword evidence="6 11" id="KW-0067">ATP-binding</keyword>
<reference evidence="14 15" key="1">
    <citation type="submission" date="2016-10" db="EMBL/GenBank/DDBJ databases">
        <authorList>
            <person name="Varghese N."/>
            <person name="Submissions S."/>
        </authorList>
    </citation>
    <scope>NUCLEOTIDE SEQUENCE [LARGE SCALE GENOMIC DNA]</scope>
    <source>
        <strain evidence="14 15">DSM 1361</strain>
    </source>
</reference>
<dbReference type="GO" id="GO:0016887">
    <property type="term" value="F:ATP hydrolysis activity"/>
    <property type="evidence" value="ECO:0007669"/>
    <property type="project" value="UniProtKB-UniRule"/>
</dbReference>
<feature type="binding site" evidence="11">
    <location>
        <begin position="349"/>
        <end position="356"/>
    </location>
    <ligand>
        <name>ATP</name>
        <dbReference type="ChEBI" id="CHEBI:30616"/>
        <label>2</label>
    </ligand>
</feature>
<dbReference type="PANTHER" id="PTHR42855">
    <property type="entry name" value="ABC TRANSPORTER ATP-BINDING SUBUNIT"/>
    <property type="match status" value="1"/>
</dbReference>
<dbReference type="CDD" id="cd03221">
    <property type="entry name" value="ABCF_EF-3"/>
    <property type="match status" value="2"/>
</dbReference>
<evidence type="ECO:0000256" key="8">
    <source>
        <dbReference type="ARBA" id="ARBA00023204"/>
    </source>
</evidence>
<dbReference type="EC" id="3.6.1.-" evidence="11"/>
<keyword evidence="4 11" id="KW-0227">DNA damage</keyword>
<evidence type="ECO:0000256" key="3">
    <source>
        <dbReference type="ARBA" id="ARBA00022741"/>
    </source>
</evidence>
<dbReference type="AlphaFoldDB" id="A0A662ZHM9"/>
<keyword evidence="7 11" id="KW-0238">DNA-binding</keyword>
<dbReference type="InterPro" id="IPR027417">
    <property type="entry name" value="P-loop_NTPase"/>
</dbReference>
<evidence type="ECO:0000256" key="1">
    <source>
        <dbReference type="ARBA" id="ARBA00022490"/>
    </source>
</evidence>
<evidence type="ECO:0000256" key="2">
    <source>
        <dbReference type="ARBA" id="ARBA00022737"/>
    </source>
</evidence>
<evidence type="ECO:0000256" key="12">
    <source>
        <dbReference type="SAM" id="MobiDB-lite"/>
    </source>
</evidence>
<evidence type="ECO:0000259" key="13">
    <source>
        <dbReference type="PROSITE" id="PS50893"/>
    </source>
</evidence>
<dbReference type="InterPro" id="IPR017871">
    <property type="entry name" value="ABC_transporter-like_CS"/>
</dbReference>
<accession>A0A662ZHM9</accession>
<dbReference type="SUPFAM" id="SSF52540">
    <property type="entry name" value="P-loop containing nucleoside triphosphate hydrolases"/>
    <property type="match status" value="2"/>
</dbReference>
<dbReference type="FunFam" id="3.40.50.300:FF:000011">
    <property type="entry name" value="Putative ABC transporter ATP-binding component"/>
    <property type="match status" value="1"/>
</dbReference>
<dbReference type="PANTHER" id="PTHR42855:SF1">
    <property type="entry name" value="ABC TRANSPORTER DOMAIN-CONTAINING PROTEIN"/>
    <property type="match status" value="1"/>
</dbReference>
<sequence length="634" mass="72077">MALVTLDNIYLSYSDAPLFDHACLAIEEHDRMAIVGRNGAGKSTLLKIIEGLIKPDDGRCIVQQGIRIARLEQDPPAHLELPVYCYVAEGIPGIGSQLSAYYQLINDDSGADNSARMAEISCQLDKEEGWNYDTEIYRLLNLVGLSPETSMSSLSGGWLRKVALARALVSSPDLLLLDEPTNHIDIKSIIWLQDFLSSFRGAVVFISHDRSFINDVALRIADVDRGRISVFDGNYDSYVQAKQEALRLEEIANADFDRRLSIEEAWIRKGIKARLTRSDSRVRRLKEMRREHRERRARLGNVRMRIDDKEISGKIVLEAENLCFNNGEKDIIRDFSTIVLRGDKIGVVGANGVGKTTLIKMILGQLQPTSGTLKLGSNLKIAYFDQYREQLDPEKTVMDNLAHGKSEVEVAGRKQHVLGYLQDFLFSPQRARTPVKALSGGEKNRLLLARIFLRPCNILILDEPTNDLDIDTLDLLEELLDSYQATLIVVSHDRYFIDNVATDTWYFDGSGKIFENVGGYTDLKETLARMELSNGSEQKAKNSEPVKKEEPVQPKRDRKRKLSFKETKELEQLPQEIEKADGRIQEIEEIFAGVDYGSQSEEYKKNIQQEYNVLTERLEWLYQRWEELEKINNA</sequence>
<dbReference type="RefSeq" id="WP_093141157.1">
    <property type="nucleotide sequence ID" value="NZ_FOXF01000009.1"/>
</dbReference>
<feature type="region of interest" description="Disordered" evidence="12">
    <location>
        <begin position="534"/>
        <end position="561"/>
    </location>
</feature>
<keyword evidence="3 11" id="KW-0547">Nucleotide-binding</keyword>
<protein>
    <recommendedName>
        <fullName evidence="11">ATP-binding protein Uup</fullName>
        <ecNumber evidence="11">3.6.1.-</ecNumber>
    </recommendedName>
</protein>
<organism evidence="14 15">
    <name type="scientific">Ruminobacter amylophilus</name>
    <dbReference type="NCBI Taxonomy" id="867"/>
    <lineage>
        <taxon>Bacteria</taxon>
        <taxon>Pseudomonadati</taxon>
        <taxon>Pseudomonadota</taxon>
        <taxon>Gammaproteobacteria</taxon>
        <taxon>Aeromonadales</taxon>
        <taxon>Succinivibrionaceae</taxon>
        <taxon>Ruminobacter</taxon>
    </lineage>
</organism>
<dbReference type="FunFam" id="3.40.50.300:FF:000309">
    <property type="entry name" value="ABC transporter ATP-binding protein"/>
    <property type="match status" value="1"/>
</dbReference>
<dbReference type="OrthoDB" id="9762051at2"/>
<comment type="catalytic activity">
    <reaction evidence="9 11">
        <text>ATP + H2O = ADP + phosphate + H(+)</text>
        <dbReference type="Rhea" id="RHEA:13065"/>
        <dbReference type="ChEBI" id="CHEBI:15377"/>
        <dbReference type="ChEBI" id="CHEBI:15378"/>
        <dbReference type="ChEBI" id="CHEBI:30616"/>
        <dbReference type="ChEBI" id="CHEBI:43474"/>
        <dbReference type="ChEBI" id="CHEBI:456216"/>
    </reaction>
</comment>
<evidence type="ECO:0000313" key="14">
    <source>
        <dbReference type="EMBL" id="SFP22499.1"/>
    </source>
</evidence>
<proteinExistence type="inferred from homology"/>
<dbReference type="GO" id="GO:0005524">
    <property type="term" value="F:ATP binding"/>
    <property type="evidence" value="ECO:0007669"/>
    <property type="project" value="UniProtKB-UniRule"/>
</dbReference>
<evidence type="ECO:0000256" key="4">
    <source>
        <dbReference type="ARBA" id="ARBA00022763"/>
    </source>
</evidence>
<evidence type="ECO:0000256" key="10">
    <source>
        <dbReference type="ARBA" id="ARBA00061478"/>
    </source>
</evidence>
<keyword evidence="2 11" id="KW-0677">Repeat</keyword>
<evidence type="ECO:0000256" key="7">
    <source>
        <dbReference type="ARBA" id="ARBA00023125"/>
    </source>
</evidence>
<dbReference type="InterPro" id="IPR003593">
    <property type="entry name" value="AAA+_ATPase"/>
</dbReference>
<feature type="compositionally biased region" description="Basic and acidic residues" evidence="12">
    <location>
        <begin position="538"/>
        <end position="555"/>
    </location>
</feature>
<keyword evidence="1 11" id="KW-0963">Cytoplasm</keyword>
<dbReference type="GO" id="GO:0043022">
    <property type="term" value="F:ribosome binding"/>
    <property type="evidence" value="ECO:0007669"/>
    <property type="project" value="UniProtKB-UniRule"/>
</dbReference>
<dbReference type="Gene3D" id="1.10.287.380">
    <property type="entry name" value="Valyl-tRNA synthetase, C-terminal domain"/>
    <property type="match status" value="1"/>
</dbReference>
<name>A0A662ZHM9_9GAMM</name>
<comment type="function">
    <text evidence="11">Probably plays a role in ribosome assembly or function. May be involved in resolution of branched DNA intermediates that result from template switching in postreplication gaps. Binds DNA and has ATPase activity.</text>
</comment>
<feature type="binding site" evidence="11">
    <location>
        <begin position="36"/>
        <end position="43"/>
    </location>
    <ligand>
        <name>ATP</name>
        <dbReference type="ChEBI" id="CHEBI:30616"/>
        <label>1</label>
    </ligand>
</feature>
<dbReference type="Proteomes" id="UP000243745">
    <property type="component" value="Unassembled WGS sequence"/>
</dbReference>
<keyword evidence="8 11" id="KW-0234">DNA repair</keyword>
<evidence type="ECO:0000256" key="11">
    <source>
        <dbReference type="HAMAP-Rule" id="MF_00848"/>
    </source>
</evidence>
<dbReference type="GO" id="GO:0003677">
    <property type="term" value="F:DNA binding"/>
    <property type="evidence" value="ECO:0007669"/>
    <property type="project" value="UniProtKB-UniRule"/>
</dbReference>
<keyword evidence="15" id="KW-1185">Reference proteome</keyword>
<dbReference type="Pfam" id="PF12848">
    <property type="entry name" value="ABC_tran_Xtn"/>
    <property type="match status" value="1"/>
</dbReference>
<keyword evidence="11" id="KW-0175">Coiled coil</keyword>
<feature type="domain" description="ABC transporter" evidence="13">
    <location>
        <begin position="4"/>
        <end position="250"/>
    </location>
</feature>
<dbReference type="EMBL" id="FOXF01000009">
    <property type="protein sequence ID" value="SFP22499.1"/>
    <property type="molecule type" value="Genomic_DNA"/>
</dbReference>
<evidence type="ECO:0000313" key="15">
    <source>
        <dbReference type="Proteomes" id="UP000243745"/>
    </source>
</evidence>
<keyword evidence="5 11" id="KW-0378">Hydrolase</keyword>
<dbReference type="InterPro" id="IPR032524">
    <property type="entry name" value="ABC_tran_C"/>
</dbReference>
<dbReference type="PROSITE" id="PS50893">
    <property type="entry name" value="ABC_TRANSPORTER_2"/>
    <property type="match status" value="2"/>
</dbReference>
<comment type="subcellular location">
    <subcellularLocation>
        <location evidence="11">Cytoplasm</location>
    </subcellularLocation>
    <text evidence="11">Associates with ribosomes.</text>
</comment>
<evidence type="ECO:0000256" key="6">
    <source>
        <dbReference type="ARBA" id="ARBA00022840"/>
    </source>
</evidence>
<dbReference type="Pfam" id="PF16326">
    <property type="entry name" value="ABC_tran_CTD"/>
    <property type="match status" value="1"/>
</dbReference>
<dbReference type="InterPro" id="IPR037118">
    <property type="entry name" value="Val-tRNA_synth_C_sf"/>
</dbReference>
<feature type="domain" description="ABC transporter" evidence="13">
    <location>
        <begin position="317"/>
        <end position="535"/>
    </location>
</feature>
<dbReference type="InterPro" id="IPR043686">
    <property type="entry name" value="Uup"/>
</dbReference>
<dbReference type="SMART" id="SM00382">
    <property type="entry name" value="AAA"/>
    <property type="match status" value="2"/>
</dbReference>
<dbReference type="GO" id="GO:0005737">
    <property type="term" value="C:cytoplasm"/>
    <property type="evidence" value="ECO:0007669"/>
    <property type="project" value="UniProtKB-SubCell"/>
</dbReference>
<evidence type="ECO:0000256" key="9">
    <source>
        <dbReference type="ARBA" id="ARBA00049360"/>
    </source>
</evidence>
<dbReference type="Pfam" id="PF00005">
    <property type="entry name" value="ABC_tran"/>
    <property type="match status" value="2"/>
</dbReference>
<dbReference type="PROSITE" id="PS00211">
    <property type="entry name" value="ABC_TRANSPORTER_1"/>
    <property type="match status" value="2"/>
</dbReference>
<evidence type="ECO:0000256" key="5">
    <source>
        <dbReference type="ARBA" id="ARBA00022801"/>
    </source>
</evidence>
<feature type="coiled-coil region" evidence="11">
    <location>
        <begin position="570"/>
        <end position="624"/>
    </location>
</feature>
<comment type="similarity">
    <text evidence="10 11">Belongs to the ABC transporter superfamily. ABCF family. Uup subfamily.</text>
</comment>
<dbReference type="GO" id="GO:0006281">
    <property type="term" value="P:DNA repair"/>
    <property type="evidence" value="ECO:0007669"/>
    <property type="project" value="UniProtKB-KW"/>
</dbReference>
<dbReference type="InterPro" id="IPR032781">
    <property type="entry name" value="ABC_tran_Xtn"/>
</dbReference>
<dbReference type="InterPro" id="IPR003439">
    <property type="entry name" value="ABC_transporter-like_ATP-bd"/>
</dbReference>
<gene>
    <name evidence="11" type="primary">uup</name>
    <name evidence="14" type="ORF">SAMN02910344_00806</name>
</gene>
<dbReference type="Gene3D" id="3.40.50.300">
    <property type="entry name" value="P-loop containing nucleotide triphosphate hydrolases"/>
    <property type="match status" value="2"/>
</dbReference>
<dbReference type="InterPro" id="IPR051309">
    <property type="entry name" value="ABCF_ATPase"/>
</dbReference>
<dbReference type="HAMAP" id="MF_00848">
    <property type="entry name" value="Uup"/>
    <property type="match status" value="1"/>
</dbReference>